<keyword evidence="3" id="KW-1185">Reference proteome</keyword>
<feature type="chain" id="PRO_5010718837" description="DUF992 domain-containing protein" evidence="1">
    <location>
        <begin position="25"/>
        <end position="159"/>
    </location>
</feature>
<sequence>MIRNIICATAMLGALALAAPAANAGTLKVGMLDCWIDGGSAYVIGSDKRVTCRFQPTHSGPTEHYTGMISKLGIDLGQTAHGELVWAVLAAGNDYEAGNLAGKYYGVNAEASVGYGGGANVLLGGFDRSYSLQPVSIQGQAGLNLAVAVTSLELTHALK</sequence>
<organism evidence="2 3">
    <name type="scientific">Manganibacter manganicus</name>
    <dbReference type="NCBI Taxonomy" id="1873176"/>
    <lineage>
        <taxon>Bacteria</taxon>
        <taxon>Pseudomonadati</taxon>
        <taxon>Pseudomonadota</taxon>
        <taxon>Alphaproteobacteria</taxon>
        <taxon>Hyphomicrobiales</taxon>
        <taxon>Phyllobacteriaceae</taxon>
        <taxon>Manganibacter</taxon>
    </lineage>
</organism>
<gene>
    <name evidence="2" type="ORF">BFN67_15720</name>
</gene>
<comment type="caution">
    <text evidence="2">The sequence shown here is derived from an EMBL/GenBank/DDBJ whole genome shotgun (WGS) entry which is preliminary data.</text>
</comment>
<name>A0A1V8RSD4_9HYPH</name>
<dbReference type="OrthoDB" id="7362478at2"/>
<evidence type="ECO:0000313" key="3">
    <source>
        <dbReference type="Proteomes" id="UP000191905"/>
    </source>
</evidence>
<accession>A0A1V8RSD4</accession>
<reference evidence="2 3" key="1">
    <citation type="journal article" date="2016" name="Int. J. Syst. Evol. Microbiol.">
        <title>Pseudaminobacter manganicus sp. nov., isolated from sludge of a manganese mine.</title>
        <authorList>
            <person name="Li J."/>
            <person name="Huang J."/>
            <person name="Liao S."/>
            <person name="Wang G."/>
        </authorList>
    </citation>
    <scope>NUCLEOTIDE SEQUENCE [LARGE SCALE GENOMIC DNA]</scope>
    <source>
        <strain evidence="2 3">JH-7</strain>
    </source>
</reference>
<evidence type="ECO:0008006" key="4">
    <source>
        <dbReference type="Google" id="ProtNLM"/>
    </source>
</evidence>
<proteinExistence type="predicted"/>
<dbReference type="STRING" id="1873176.BFN67_15720"/>
<keyword evidence="1" id="KW-0732">Signal</keyword>
<evidence type="ECO:0000256" key="1">
    <source>
        <dbReference type="SAM" id="SignalP"/>
    </source>
</evidence>
<dbReference type="Proteomes" id="UP000191905">
    <property type="component" value="Unassembled WGS sequence"/>
</dbReference>
<protein>
    <recommendedName>
        <fullName evidence="4">DUF992 domain-containing protein</fullName>
    </recommendedName>
</protein>
<dbReference type="AlphaFoldDB" id="A0A1V8RSD4"/>
<feature type="signal peptide" evidence="1">
    <location>
        <begin position="1"/>
        <end position="24"/>
    </location>
</feature>
<dbReference type="Pfam" id="PF06186">
    <property type="entry name" value="DUF992"/>
    <property type="match status" value="1"/>
</dbReference>
<dbReference type="RefSeq" id="WP_080919084.1">
    <property type="nucleotide sequence ID" value="NZ_MDET01000010.1"/>
</dbReference>
<evidence type="ECO:0000313" key="2">
    <source>
        <dbReference type="EMBL" id="OQM76116.1"/>
    </source>
</evidence>
<dbReference type="EMBL" id="MDET01000010">
    <property type="protein sequence ID" value="OQM76116.1"/>
    <property type="molecule type" value="Genomic_DNA"/>
</dbReference>
<dbReference type="InterPro" id="IPR009333">
    <property type="entry name" value="DUF992"/>
</dbReference>